<reference evidence="7 8" key="1">
    <citation type="journal article" date="2019" name="Nat. Ecol. Evol.">
        <title>Megaphylogeny resolves global patterns of mushroom evolution.</title>
        <authorList>
            <person name="Varga T."/>
            <person name="Krizsan K."/>
            <person name="Foldi C."/>
            <person name="Dima B."/>
            <person name="Sanchez-Garcia M."/>
            <person name="Sanchez-Ramirez S."/>
            <person name="Szollosi G.J."/>
            <person name="Szarkandi J.G."/>
            <person name="Papp V."/>
            <person name="Albert L."/>
            <person name="Andreopoulos W."/>
            <person name="Angelini C."/>
            <person name="Antonin V."/>
            <person name="Barry K.W."/>
            <person name="Bougher N.L."/>
            <person name="Buchanan P."/>
            <person name="Buyck B."/>
            <person name="Bense V."/>
            <person name="Catcheside P."/>
            <person name="Chovatia M."/>
            <person name="Cooper J."/>
            <person name="Damon W."/>
            <person name="Desjardin D."/>
            <person name="Finy P."/>
            <person name="Geml J."/>
            <person name="Haridas S."/>
            <person name="Hughes K."/>
            <person name="Justo A."/>
            <person name="Karasinski D."/>
            <person name="Kautmanova I."/>
            <person name="Kiss B."/>
            <person name="Kocsube S."/>
            <person name="Kotiranta H."/>
            <person name="LaButti K.M."/>
            <person name="Lechner B.E."/>
            <person name="Liimatainen K."/>
            <person name="Lipzen A."/>
            <person name="Lukacs Z."/>
            <person name="Mihaltcheva S."/>
            <person name="Morgado L.N."/>
            <person name="Niskanen T."/>
            <person name="Noordeloos M.E."/>
            <person name="Ohm R.A."/>
            <person name="Ortiz-Santana B."/>
            <person name="Ovrebo C."/>
            <person name="Racz N."/>
            <person name="Riley R."/>
            <person name="Savchenko A."/>
            <person name="Shiryaev A."/>
            <person name="Soop K."/>
            <person name="Spirin V."/>
            <person name="Szebenyi C."/>
            <person name="Tomsovsky M."/>
            <person name="Tulloss R.E."/>
            <person name="Uehling J."/>
            <person name="Grigoriev I.V."/>
            <person name="Vagvolgyi C."/>
            <person name="Papp T."/>
            <person name="Martin F.M."/>
            <person name="Miettinen O."/>
            <person name="Hibbett D.S."/>
            <person name="Nagy L.G."/>
        </authorList>
    </citation>
    <scope>NUCLEOTIDE SEQUENCE [LARGE SCALE GENOMIC DNA]</scope>
    <source>
        <strain evidence="7 8">CBS 962.96</strain>
    </source>
</reference>
<feature type="binding site" evidence="6">
    <location>
        <position position="22"/>
    </location>
    <ligand>
        <name>Mg(2+)</name>
        <dbReference type="ChEBI" id="CHEBI:18420"/>
    </ligand>
</feature>
<dbReference type="GO" id="GO:0005737">
    <property type="term" value="C:cytoplasm"/>
    <property type="evidence" value="ECO:0007669"/>
    <property type="project" value="TreeGrafter"/>
</dbReference>
<keyword evidence="3 5" id="KW-0342">GTP-binding</keyword>
<dbReference type="PRINTS" id="PR00318">
    <property type="entry name" value="GPROTEINA"/>
</dbReference>
<dbReference type="PANTHER" id="PTHR10218:SF302">
    <property type="entry name" value="GUANINE NUCLEOTIDE-BINDING PROTEIN ALPHA-5 SUBUNIT"/>
    <property type="match status" value="1"/>
</dbReference>
<evidence type="ECO:0000256" key="3">
    <source>
        <dbReference type="ARBA" id="ARBA00023134"/>
    </source>
</evidence>
<keyword evidence="4" id="KW-0807">Transducer</keyword>
<dbReference type="InterPro" id="IPR011025">
    <property type="entry name" value="GproteinA_insert"/>
</dbReference>
<evidence type="ECO:0000313" key="8">
    <source>
        <dbReference type="Proteomes" id="UP000297245"/>
    </source>
</evidence>
<dbReference type="AlphaFoldDB" id="A0A4S8M6Q7"/>
<dbReference type="SUPFAM" id="SSF52540">
    <property type="entry name" value="P-loop containing nucleoside triphosphate hydrolases"/>
    <property type="match status" value="1"/>
</dbReference>
<dbReference type="InterPro" id="IPR027417">
    <property type="entry name" value="P-loop_NTPase"/>
</dbReference>
<dbReference type="GO" id="GO:0046872">
    <property type="term" value="F:metal ion binding"/>
    <property type="evidence" value="ECO:0007669"/>
    <property type="project" value="UniProtKB-KW"/>
</dbReference>
<dbReference type="InterPro" id="IPR001019">
    <property type="entry name" value="Gprotein_alpha_su"/>
</dbReference>
<dbReference type="SMART" id="SM00275">
    <property type="entry name" value="G_alpha"/>
    <property type="match status" value="1"/>
</dbReference>
<feature type="binding site" evidence="5">
    <location>
        <position position="293"/>
    </location>
    <ligand>
        <name>GTP</name>
        <dbReference type="ChEBI" id="CHEBI:37565"/>
    </ligand>
</feature>
<dbReference type="GO" id="GO:0005525">
    <property type="term" value="F:GTP binding"/>
    <property type="evidence" value="ECO:0007669"/>
    <property type="project" value="UniProtKB-KW"/>
</dbReference>
<feature type="binding site" evidence="5">
    <location>
        <begin position="237"/>
        <end position="240"/>
    </location>
    <ligand>
        <name>GTP</name>
        <dbReference type="ChEBI" id="CHEBI:37565"/>
    </ligand>
</feature>
<evidence type="ECO:0000313" key="7">
    <source>
        <dbReference type="EMBL" id="THU97468.1"/>
    </source>
</evidence>
<name>A0A4S8M6Q7_DENBC</name>
<dbReference type="GO" id="GO:0001664">
    <property type="term" value="F:G protein-coupled receptor binding"/>
    <property type="evidence" value="ECO:0007669"/>
    <property type="project" value="TreeGrafter"/>
</dbReference>
<protein>
    <submittedName>
        <fullName evidence="7">Guanine nucleotide binding protein, alpha subunit</fullName>
    </submittedName>
</protein>
<evidence type="ECO:0000256" key="6">
    <source>
        <dbReference type="PIRSR" id="PIRSR601019-2"/>
    </source>
</evidence>
<evidence type="ECO:0000256" key="4">
    <source>
        <dbReference type="ARBA" id="ARBA00023224"/>
    </source>
</evidence>
<dbReference type="Gene3D" id="1.10.400.10">
    <property type="entry name" value="GI Alpha 1, domain 2-like"/>
    <property type="match status" value="1"/>
</dbReference>
<dbReference type="Proteomes" id="UP000297245">
    <property type="component" value="Unassembled WGS sequence"/>
</dbReference>
<dbReference type="PROSITE" id="PS51882">
    <property type="entry name" value="G_ALPHA"/>
    <property type="match status" value="1"/>
</dbReference>
<dbReference type="Pfam" id="PF00503">
    <property type="entry name" value="G-alpha"/>
    <property type="match status" value="1"/>
</dbReference>
<evidence type="ECO:0000256" key="2">
    <source>
        <dbReference type="ARBA" id="ARBA00022741"/>
    </source>
</evidence>
<dbReference type="EMBL" id="ML179155">
    <property type="protein sequence ID" value="THU97468.1"/>
    <property type="molecule type" value="Genomic_DNA"/>
</dbReference>
<dbReference type="GO" id="GO:0007188">
    <property type="term" value="P:adenylate cyclase-modulating G protein-coupled receptor signaling pathway"/>
    <property type="evidence" value="ECO:0007669"/>
    <property type="project" value="TreeGrafter"/>
</dbReference>
<proteinExistence type="predicted"/>
<dbReference type="Gene3D" id="3.40.50.300">
    <property type="entry name" value="P-loop containing nucleotide triphosphate hydrolases"/>
    <property type="match status" value="1"/>
</dbReference>
<evidence type="ECO:0000256" key="5">
    <source>
        <dbReference type="PIRSR" id="PIRSR601019-1"/>
    </source>
</evidence>
<evidence type="ECO:0000256" key="1">
    <source>
        <dbReference type="ARBA" id="ARBA00022723"/>
    </source>
</evidence>
<sequence>MQDEEATEHKVILLGLEGAGKSTLLKQMRILYGGGFSDEERNTYREVIYDTMLDDVHTIIDALKQTQTEERYLNQALIDKILTYHTRENPFEVVLTEEIVDTLHQFWEDPMVQKTAEENFLEDASYFLKDVFRIGSQDYIPTDADILRARRKSASITENQCLLDDVPLHVVSFDGFNLDEQWSLYAKNLKAIIFCMSLSDYDQVKDEKNQLAESIALFERVANANFFAGARVILLLNKCDVFKQKLTRIPFHQCFPDYTWRDDFASVVKFIVWTVLNSMNTNKIGLQLHPLLADTVDTVKMQDVFSSVTEIIEAKAIRE</sequence>
<dbReference type="GO" id="GO:0003924">
    <property type="term" value="F:GTPase activity"/>
    <property type="evidence" value="ECO:0007669"/>
    <property type="project" value="InterPro"/>
</dbReference>
<gene>
    <name evidence="7" type="ORF">K435DRAFT_796505</name>
</gene>
<dbReference type="OrthoDB" id="5817230at2759"/>
<dbReference type="SUPFAM" id="SSF47895">
    <property type="entry name" value="Transducin (alpha subunit), insertion domain"/>
    <property type="match status" value="1"/>
</dbReference>
<dbReference type="GO" id="GO:0005834">
    <property type="term" value="C:heterotrimeric G-protein complex"/>
    <property type="evidence" value="ECO:0007669"/>
    <property type="project" value="TreeGrafter"/>
</dbReference>
<dbReference type="GO" id="GO:0031683">
    <property type="term" value="F:G-protein beta/gamma-subunit complex binding"/>
    <property type="evidence" value="ECO:0007669"/>
    <property type="project" value="InterPro"/>
</dbReference>
<feature type="binding site" evidence="6">
    <location>
        <position position="153"/>
    </location>
    <ligand>
        <name>Mg(2+)</name>
        <dbReference type="ChEBI" id="CHEBI:18420"/>
    </ligand>
</feature>
<accession>A0A4S8M6Q7</accession>
<keyword evidence="6" id="KW-0460">Magnesium</keyword>
<dbReference type="CDD" id="cd00066">
    <property type="entry name" value="G-alpha"/>
    <property type="match status" value="1"/>
</dbReference>
<keyword evidence="8" id="KW-1185">Reference proteome</keyword>
<keyword evidence="2 5" id="KW-0547">Nucleotide-binding</keyword>
<organism evidence="7 8">
    <name type="scientific">Dendrothele bispora (strain CBS 962.96)</name>
    <dbReference type="NCBI Taxonomy" id="1314807"/>
    <lineage>
        <taxon>Eukaryota</taxon>
        <taxon>Fungi</taxon>
        <taxon>Dikarya</taxon>
        <taxon>Basidiomycota</taxon>
        <taxon>Agaricomycotina</taxon>
        <taxon>Agaricomycetes</taxon>
        <taxon>Agaricomycetidae</taxon>
        <taxon>Agaricales</taxon>
        <taxon>Agaricales incertae sedis</taxon>
        <taxon>Dendrothele</taxon>
    </lineage>
</organism>
<dbReference type="FunFam" id="3.40.50.300:FF:000720">
    <property type="entry name" value="Guanine nucleotide-binding protein G(k) subunit alpha"/>
    <property type="match status" value="1"/>
</dbReference>
<dbReference type="PANTHER" id="PTHR10218">
    <property type="entry name" value="GTP-BINDING PROTEIN ALPHA SUBUNIT"/>
    <property type="match status" value="1"/>
</dbReference>
<keyword evidence="1 6" id="KW-0479">Metal-binding</keyword>